<reference evidence="1 2" key="1">
    <citation type="journal article" date="2019" name="Emerg. Microbes Infect.">
        <title>Comprehensive subspecies identification of 175 nontuberculous mycobacteria species based on 7547 genomic profiles.</title>
        <authorList>
            <person name="Matsumoto Y."/>
            <person name="Kinjo T."/>
            <person name="Motooka D."/>
            <person name="Nabeya D."/>
            <person name="Jung N."/>
            <person name="Uechi K."/>
            <person name="Horii T."/>
            <person name="Iida T."/>
            <person name="Fujita J."/>
            <person name="Nakamura S."/>
        </authorList>
    </citation>
    <scope>NUCLEOTIDE SEQUENCE [LARGE SCALE GENOMIC DNA]</scope>
    <source>
        <strain evidence="1 2">JCM 17899</strain>
    </source>
</reference>
<dbReference type="KEGG" id="msei:MSEDJ_22670"/>
<gene>
    <name evidence="1" type="ORF">MSEDJ_22670</name>
</gene>
<evidence type="ECO:0000313" key="2">
    <source>
        <dbReference type="Proteomes" id="UP000467193"/>
    </source>
</evidence>
<dbReference type="Proteomes" id="UP000467193">
    <property type="component" value="Chromosome"/>
</dbReference>
<organism evidence="1 2">
    <name type="scientific">Mycolicibacterium sediminis</name>
    <dbReference type="NCBI Taxonomy" id="1286180"/>
    <lineage>
        <taxon>Bacteria</taxon>
        <taxon>Bacillati</taxon>
        <taxon>Actinomycetota</taxon>
        <taxon>Actinomycetes</taxon>
        <taxon>Mycobacteriales</taxon>
        <taxon>Mycobacteriaceae</taxon>
        <taxon>Mycolicibacterium</taxon>
    </lineage>
</organism>
<name>A0A7I7QPC7_9MYCO</name>
<keyword evidence="2" id="KW-1185">Reference proteome</keyword>
<proteinExistence type="predicted"/>
<sequence length="138" mass="15488">MRSTFAADVQVIVGPVLAERGFVLDEVDDLPDEGGRERHVVYYRSADCKIQVYQSIRDGEVNVMIGALAAANAFGLRAEKWQFLGRFTDRPGEVTADMISAAKAEFRSYANPLEWVRDRIVTQWDAARRGILEMYGSV</sequence>
<accession>A0A7I7QPC7</accession>
<dbReference type="RefSeq" id="WP_163796943.1">
    <property type="nucleotide sequence ID" value="NZ_AP022588.1"/>
</dbReference>
<dbReference type="AlphaFoldDB" id="A0A7I7QPC7"/>
<protein>
    <submittedName>
        <fullName evidence="1">Uncharacterized protein</fullName>
    </submittedName>
</protein>
<dbReference type="EMBL" id="AP022588">
    <property type="protein sequence ID" value="BBY28171.1"/>
    <property type="molecule type" value="Genomic_DNA"/>
</dbReference>
<evidence type="ECO:0000313" key="1">
    <source>
        <dbReference type="EMBL" id="BBY28171.1"/>
    </source>
</evidence>